<comment type="subcellular location">
    <subcellularLocation>
        <location evidence="5">Periplasm</location>
    </subcellularLocation>
</comment>
<dbReference type="GO" id="GO:0005507">
    <property type="term" value="F:copper ion binding"/>
    <property type="evidence" value="ECO:0007669"/>
    <property type="project" value="UniProtKB-UniRule"/>
</dbReference>
<gene>
    <name evidence="7" type="primary">azu</name>
    <name evidence="7" type="ORF">E4582_08150</name>
</gene>
<feature type="domain" description="Blue (type 1) copper" evidence="6">
    <location>
        <begin position="30"/>
        <end position="154"/>
    </location>
</feature>
<dbReference type="InterPro" id="IPR028871">
    <property type="entry name" value="BlueCu_1_BS"/>
</dbReference>
<name>A0A4Z1RM97_9GAMM</name>
<evidence type="ECO:0000256" key="5">
    <source>
        <dbReference type="RuleBase" id="RU363017"/>
    </source>
</evidence>
<dbReference type="Pfam" id="PF00127">
    <property type="entry name" value="Copper-bind"/>
    <property type="match status" value="1"/>
</dbReference>
<comment type="function">
    <text evidence="5">Transfers electrons from cytochrome c551 to cytochrome oxidase.</text>
</comment>
<keyword evidence="8" id="KW-1185">Reference proteome</keyword>
<keyword evidence="1 5" id="KW-0813">Transport</keyword>
<sequence length="156" mass="15863">MIRHLSASALLCALGFAALAVSAPAQASGCSATVEGNDAMQFSTRALSVPASCKEFTVTLKHTGQLPVVAMGHNIVVGKTADITGINADGMAAGAANNYVKPGDARVIAASSLVGGGQTTSFKIPVNRLRAGEDYTFVCTFPGHAAIMRGKLTLAQ</sequence>
<feature type="chain" id="PRO_5021509550" description="Azurin" evidence="5">
    <location>
        <begin position="28"/>
        <end position="156"/>
    </location>
</feature>
<dbReference type="InterPro" id="IPR008972">
    <property type="entry name" value="Cupredoxin"/>
</dbReference>
<organism evidence="7 8">
    <name type="scientific">Luteimonas yindakuii</name>
    <dbReference type="NCBI Taxonomy" id="2565782"/>
    <lineage>
        <taxon>Bacteria</taxon>
        <taxon>Pseudomonadati</taxon>
        <taxon>Pseudomonadota</taxon>
        <taxon>Gammaproteobacteria</taxon>
        <taxon>Lysobacterales</taxon>
        <taxon>Lysobacteraceae</taxon>
        <taxon>Luteimonas</taxon>
    </lineage>
</organism>
<dbReference type="RefSeq" id="WP_134674088.1">
    <property type="nucleotide sequence ID" value="NZ_SPUH01000001.1"/>
</dbReference>
<dbReference type="InterPro" id="IPR000923">
    <property type="entry name" value="BlueCu_1"/>
</dbReference>
<keyword evidence="4 5" id="KW-0186">Copper</keyword>
<evidence type="ECO:0000313" key="7">
    <source>
        <dbReference type="EMBL" id="TKS54731.1"/>
    </source>
</evidence>
<comment type="caution">
    <text evidence="7">The sequence shown here is derived from an EMBL/GenBank/DDBJ whole genome shotgun (WGS) entry which is preliminary data.</text>
</comment>
<dbReference type="PANTHER" id="PTHR38439">
    <property type="entry name" value="AURACYANIN-B"/>
    <property type="match status" value="1"/>
</dbReference>
<dbReference type="InterPro" id="IPR050845">
    <property type="entry name" value="Cu-binding_ET"/>
</dbReference>
<keyword evidence="3 5" id="KW-0249">Electron transport</keyword>
<evidence type="ECO:0000256" key="1">
    <source>
        <dbReference type="ARBA" id="ARBA00022448"/>
    </source>
</evidence>
<dbReference type="SUPFAM" id="SSF49503">
    <property type="entry name" value="Cupredoxins"/>
    <property type="match status" value="1"/>
</dbReference>
<dbReference type="Gene3D" id="2.60.40.420">
    <property type="entry name" value="Cupredoxins - blue copper proteins"/>
    <property type="match status" value="1"/>
</dbReference>
<evidence type="ECO:0000256" key="2">
    <source>
        <dbReference type="ARBA" id="ARBA00022723"/>
    </source>
</evidence>
<evidence type="ECO:0000256" key="4">
    <source>
        <dbReference type="ARBA" id="ARBA00023008"/>
    </source>
</evidence>
<dbReference type="GO" id="GO:0009055">
    <property type="term" value="F:electron transfer activity"/>
    <property type="evidence" value="ECO:0007669"/>
    <property type="project" value="InterPro"/>
</dbReference>
<accession>A0A4Z1RM97</accession>
<dbReference type="GO" id="GO:0042597">
    <property type="term" value="C:periplasmic space"/>
    <property type="evidence" value="ECO:0007669"/>
    <property type="project" value="UniProtKB-SubCell"/>
</dbReference>
<dbReference type="PANTHER" id="PTHR38439:SF2">
    <property type="entry name" value="OUTER MEMBRANE PROTEIN H.8"/>
    <property type="match status" value="1"/>
</dbReference>
<dbReference type="EMBL" id="SPUH01000001">
    <property type="protein sequence ID" value="TKS54731.1"/>
    <property type="molecule type" value="Genomic_DNA"/>
</dbReference>
<feature type="signal peptide" evidence="5">
    <location>
        <begin position="1"/>
        <end position="27"/>
    </location>
</feature>
<protein>
    <recommendedName>
        <fullName evidence="5">Azurin</fullName>
    </recommendedName>
</protein>
<evidence type="ECO:0000256" key="3">
    <source>
        <dbReference type="ARBA" id="ARBA00022982"/>
    </source>
</evidence>
<keyword evidence="5" id="KW-0574">Periplasm</keyword>
<evidence type="ECO:0000313" key="8">
    <source>
        <dbReference type="Proteomes" id="UP000298681"/>
    </source>
</evidence>
<dbReference type="CDD" id="cd13922">
    <property type="entry name" value="Azurin"/>
    <property type="match status" value="1"/>
</dbReference>
<dbReference type="Proteomes" id="UP000298681">
    <property type="component" value="Unassembled WGS sequence"/>
</dbReference>
<keyword evidence="5" id="KW-0732">Signal</keyword>
<proteinExistence type="predicted"/>
<evidence type="ECO:0000259" key="6">
    <source>
        <dbReference type="Pfam" id="PF00127"/>
    </source>
</evidence>
<dbReference type="InterPro" id="IPR014068">
    <property type="entry name" value="Azurin"/>
</dbReference>
<dbReference type="AlphaFoldDB" id="A0A4Z1RM97"/>
<reference evidence="7 8" key="1">
    <citation type="submission" date="2019-01" db="EMBL/GenBank/DDBJ databases">
        <authorList>
            <person name="Zhang S."/>
        </authorList>
    </citation>
    <scope>NUCLEOTIDE SEQUENCE [LARGE SCALE GENOMIC DNA]</scope>
    <source>
        <strain evidence="7 8">1626</strain>
    </source>
</reference>
<dbReference type="PROSITE" id="PS00196">
    <property type="entry name" value="COPPER_BLUE"/>
    <property type="match status" value="1"/>
</dbReference>
<dbReference type="NCBIfam" id="TIGR02695">
    <property type="entry name" value="azurin"/>
    <property type="match status" value="1"/>
</dbReference>
<keyword evidence="2 5" id="KW-0479">Metal-binding</keyword>